<dbReference type="PANTHER" id="PTHR45748:SF7">
    <property type="entry name" value="1-PHOSPHATIDYLINOSITOL 3-PHOSPHATE 5-KINASE-RELATED"/>
    <property type="match status" value="1"/>
</dbReference>
<dbReference type="GO" id="GO:0000285">
    <property type="term" value="F:1-phosphatidylinositol-3-phosphate 5-kinase activity"/>
    <property type="evidence" value="ECO:0007669"/>
    <property type="project" value="TreeGrafter"/>
</dbReference>
<sequence length="305" mass="33888">MSRLPGTQKHKATTQLIRENCTQSPLIPTLTAGGDVNSSDARVSPSVISLLEHYDNKANDEPPSRQKRSRFSFMTKTSKDGPEVLSNSPAAFDLSLNLSNALASSKGNTGIGRDYWLDDASATKCRLCDHDYEKWATVLVKSLKKINNIEFDVKPLDETGFASVDTYYNFTNYIKIKKIQGANFQKAETVEGVVFSKKLPNKNMPSAISNPRIMLITFPIEYEQEEQNSMHFQSLEAVIAQQDQYIRKLVDRIINLRPSIILSSSSVNGLALGIFAEAGLAVAPNCKLTNLVKLYEAQTGDLWFV</sequence>
<proteinExistence type="predicted"/>
<dbReference type="InterPro" id="IPR002423">
    <property type="entry name" value="Cpn60/GroEL/TCP-1"/>
</dbReference>
<dbReference type="Gene3D" id="3.50.7.10">
    <property type="entry name" value="GroEL"/>
    <property type="match status" value="1"/>
</dbReference>
<dbReference type="SUPFAM" id="SSF52029">
    <property type="entry name" value="GroEL apical domain-like"/>
    <property type="match status" value="1"/>
</dbReference>
<dbReference type="PANTHER" id="PTHR45748">
    <property type="entry name" value="1-PHOSPHATIDYLINOSITOL 3-PHOSPHATE 5-KINASE-RELATED"/>
    <property type="match status" value="1"/>
</dbReference>
<accession>A0A1V2LGD2</accession>
<dbReference type="EMBL" id="MQVM01000043">
    <property type="protein sequence ID" value="ONH71080.1"/>
    <property type="molecule type" value="Genomic_DNA"/>
</dbReference>
<evidence type="ECO:0000313" key="2">
    <source>
        <dbReference type="Proteomes" id="UP000189274"/>
    </source>
</evidence>
<comment type="caution">
    <text evidence="1">The sequence shown here is derived from an EMBL/GenBank/DDBJ whole genome shotgun (WGS) entry which is preliminary data.</text>
</comment>
<gene>
    <name evidence="1" type="ORF">BOH78_4757</name>
</gene>
<reference evidence="2" key="1">
    <citation type="journal article" date="2017" name="Genome Announc.">
        <title>Genome sequences of Cyberlindnera fabianii 65, Pichia kudriavzevii 129, and Saccharomyces cerevisiae 131 isolated from fermented masau fruits in Zimbabwe.</title>
        <authorList>
            <person name="van Rijswijck I.M.H."/>
            <person name="Derks M.F.L."/>
            <person name="Abee T."/>
            <person name="de Ridder D."/>
            <person name="Smid E.J."/>
        </authorList>
    </citation>
    <scope>NUCLEOTIDE SEQUENCE [LARGE SCALE GENOMIC DNA]</scope>
    <source>
        <strain evidence="2">129</strain>
    </source>
</reference>
<organism evidence="1 2">
    <name type="scientific">Pichia kudriavzevii</name>
    <name type="common">Yeast</name>
    <name type="synonym">Issatchenkia orientalis</name>
    <dbReference type="NCBI Taxonomy" id="4909"/>
    <lineage>
        <taxon>Eukaryota</taxon>
        <taxon>Fungi</taxon>
        <taxon>Dikarya</taxon>
        <taxon>Ascomycota</taxon>
        <taxon>Saccharomycotina</taxon>
        <taxon>Pichiomycetes</taxon>
        <taxon>Pichiales</taxon>
        <taxon>Pichiaceae</taxon>
        <taxon>Pichia</taxon>
    </lineage>
</organism>
<evidence type="ECO:0000313" key="1">
    <source>
        <dbReference type="EMBL" id="ONH71080.1"/>
    </source>
</evidence>
<dbReference type="Proteomes" id="UP000189274">
    <property type="component" value="Unassembled WGS sequence"/>
</dbReference>
<protein>
    <submittedName>
        <fullName evidence="1">Uncharacterized protein</fullName>
    </submittedName>
</protein>
<dbReference type="GO" id="GO:0000329">
    <property type="term" value="C:fungal-type vacuole membrane"/>
    <property type="evidence" value="ECO:0007669"/>
    <property type="project" value="TreeGrafter"/>
</dbReference>
<dbReference type="InterPro" id="IPR027409">
    <property type="entry name" value="GroEL-like_apical_dom_sf"/>
</dbReference>
<dbReference type="Pfam" id="PF00118">
    <property type="entry name" value="Cpn60_TCP1"/>
    <property type="match status" value="1"/>
</dbReference>
<dbReference type="VEuPathDB" id="FungiDB:C5L36_0A13110"/>
<dbReference type="GO" id="GO:0046854">
    <property type="term" value="P:phosphatidylinositol phosphate biosynthetic process"/>
    <property type="evidence" value="ECO:0007669"/>
    <property type="project" value="TreeGrafter"/>
</dbReference>
<dbReference type="GO" id="GO:0010008">
    <property type="term" value="C:endosome membrane"/>
    <property type="evidence" value="ECO:0007669"/>
    <property type="project" value="TreeGrafter"/>
</dbReference>
<name>A0A1V2LGD2_PICKU</name>
<dbReference type="AlphaFoldDB" id="A0A1V2LGD2"/>
<dbReference type="GO" id="GO:0005524">
    <property type="term" value="F:ATP binding"/>
    <property type="evidence" value="ECO:0007669"/>
    <property type="project" value="InterPro"/>
</dbReference>